<dbReference type="GeneID" id="30199527"/>
<evidence type="ECO:0000256" key="1">
    <source>
        <dbReference type="ARBA" id="ARBA00004245"/>
    </source>
</evidence>
<comment type="function">
    <text evidence="7">Functions as component of the Arp2/3 complex which is involved in regulation of actin polymerization and together with an activating nucleation-promoting factor (NPF) mediates the formation of branched actin networks. Arp2/3 complex plays a critical role in the control of cell morphogenesis via the modulation of cell polarity development.</text>
</comment>
<dbReference type="FunFam" id="1.25.40.190:FF:000003">
    <property type="entry name" value="Actin-related protein 2/3 complex subunit 5"/>
    <property type="match status" value="1"/>
</dbReference>
<dbReference type="InterPro" id="IPR006789">
    <property type="entry name" value="ARPC5"/>
</dbReference>
<evidence type="ECO:0000256" key="3">
    <source>
        <dbReference type="ARBA" id="ARBA00022490"/>
    </source>
</evidence>
<dbReference type="OrthoDB" id="195498at2759"/>
<name>A0A1E3NX28_WICAA</name>
<dbReference type="GO" id="GO:0044396">
    <property type="term" value="P:actin cortical patch organization"/>
    <property type="evidence" value="ECO:0007669"/>
    <property type="project" value="EnsemblFungi"/>
</dbReference>
<evidence type="ECO:0000256" key="2">
    <source>
        <dbReference type="ARBA" id="ARBA00006084"/>
    </source>
</evidence>
<accession>A0A1E3NX28</accession>
<gene>
    <name evidence="8" type="ORF">WICANDRAFT_35194</name>
</gene>
<dbReference type="Pfam" id="PF04699">
    <property type="entry name" value="P16-Arc"/>
    <property type="match status" value="1"/>
</dbReference>
<evidence type="ECO:0000313" key="9">
    <source>
        <dbReference type="Proteomes" id="UP000094112"/>
    </source>
</evidence>
<dbReference type="PANTHER" id="PTHR12644">
    <property type="entry name" value="ARP2/3 COMPLEX 16 KD SUBUNIT P16-ARC"/>
    <property type="match status" value="1"/>
</dbReference>
<dbReference type="GO" id="GO:0000001">
    <property type="term" value="P:mitochondrion inheritance"/>
    <property type="evidence" value="ECO:0007669"/>
    <property type="project" value="EnsemblFungi"/>
</dbReference>
<comment type="similarity">
    <text evidence="2 7">Belongs to the ARPC5 family.</text>
</comment>
<evidence type="ECO:0000256" key="5">
    <source>
        <dbReference type="ARBA" id="ARBA00040214"/>
    </source>
</evidence>
<organism evidence="8 9">
    <name type="scientific">Wickerhamomyces anomalus (strain ATCC 58044 / CBS 1984 / NCYC 433 / NRRL Y-366-8)</name>
    <name type="common">Yeast</name>
    <name type="synonym">Hansenula anomala</name>
    <dbReference type="NCBI Taxonomy" id="683960"/>
    <lineage>
        <taxon>Eukaryota</taxon>
        <taxon>Fungi</taxon>
        <taxon>Dikarya</taxon>
        <taxon>Ascomycota</taxon>
        <taxon>Saccharomycotina</taxon>
        <taxon>Saccharomycetes</taxon>
        <taxon>Phaffomycetales</taxon>
        <taxon>Wickerhamomycetaceae</taxon>
        <taxon>Wickerhamomyces</taxon>
    </lineage>
</organism>
<evidence type="ECO:0000256" key="6">
    <source>
        <dbReference type="ARBA" id="ARBA00060329"/>
    </source>
</evidence>
<comment type="function">
    <text evidence="6">Functions as a component of the Arp2/3 complex which is involved in regulation of actin polymerization and together with an activating nucleation-promoting factor (NPF) mediates the formation of branched actin networks.</text>
</comment>
<dbReference type="GO" id="GO:0030674">
    <property type="term" value="F:protein-macromolecule adaptor activity"/>
    <property type="evidence" value="ECO:0007669"/>
    <property type="project" value="EnsemblFungi"/>
</dbReference>
<dbReference type="Proteomes" id="UP000094112">
    <property type="component" value="Unassembled WGS sequence"/>
</dbReference>
<dbReference type="GO" id="GO:0030833">
    <property type="term" value="P:regulation of actin filament polymerization"/>
    <property type="evidence" value="ECO:0007669"/>
    <property type="project" value="InterPro"/>
</dbReference>
<dbReference type="AlphaFoldDB" id="A0A1E3NX28"/>
<proteinExistence type="inferred from homology"/>
<reference evidence="8 9" key="1">
    <citation type="journal article" date="2016" name="Proc. Natl. Acad. Sci. U.S.A.">
        <title>Comparative genomics of biotechnologically important yeasts.</title>
        <authorList>
            <person name="Riley R."/>
            <person name="Haridas S."/>
            <person name="Wolfe K.H."/>
            <person name="Lopes M.R."/>
            <person name="Hittinger C.T."/>
            <person name="Goeker M."/>
            <person name="Salamov A.A."/>
            <person name="Wisecaver J.H."/>
            <person name="Long T.M."/>
            <person name="Calvey C.H."/>
            <person name="Aerts A.L."/>
            <person name="Barry K.W."/>
            <person name="Choi C."/>
            <person name="Clum A."/>
            <person name="Coughlan A.Y."/>
            <person name="Deshpande S."/>
            <person name="Douglass A.P."/>
            <person name="Hanson S.J."/>
            <person name="Klenk H.-P."/>
            <person name="LaButti K.M."/>
            <person name="Lapidus A."/>
            <person name="Lindquist E.A."/>
            <person name="Lipzen A.M."/>
            <person name="Meier-Kolthoff J.P."/>
            <person name="Ohm R.A."/>
            <person name="Otillar R.P."/>
            <person name="Pangilinan J.L."/>
            <person name="Peng Y."/>
            <person name="Rokas A."/>
            <person name="Rosa C.A."/>
            <person name="Scheuner C."/>
            <person name="Sibirny A.A."/>
            <person name="Slot J.C."/>
            <person name="Stielow J.B."/>
            <person name="Sun H."/>
            <person name="Kurtzman C.P."/>
            <person name="Blackwell M."/>
            <person name="Grigoriev I.V."/>
            <person name="Jeffries T.W."/>
        </authorList>
    </citation>
    <scope>NUCLEOTIDE SEQUENCE [LARGE SCALE GENOMIC DNA]</scope>
    <source>
        <strain evidence="9">ATCC 58044 / CBS 1984 / NCYC 433 / NRRL Y-366-8</strain>
    </source>
</reference>
<dbReference type="Gene3D" id="1.25.40.190">
    <property type="entry name" value="Actin-related protein 2/3 complex subunit 5"/>
    <property type="match status" value="1"/>
</dbReference>
<keyword evidence="4 7" id="KW-0206">Cytoskeleton</keyword>
<dbReference type="GO" id="GO:0005885">
    <property type="term" value="C:Arp2/3 protein complex"/>
    <property type="evidence" value="ECO:0007669"/>
    <property type="project" value="EnsemblFungi"/>
</dbReference>
<comment type="subcellular location">
    <subcellularLocation>
        <location evidence="1">Cytoplasm</location>
        <location evidence="1">Cytoskeleton</location>
    </subcellularLocation>
</comment>
<keyword evidence="3" id="KW-0963">Cytoplasm</keyword>
<sequence length="151" mass="16808">MEDWRRIDIDALDTENQILAEELKPDVPPVSAEEVQSKISTLRSYISKGSYNDAILFITEDPPYGADESSKAQLLNSVLDVLSAVKQSDIPTIVESLSIEQQNVLVKYLYKGMSVSKGQQQGGILLSWYDKTVDITGLGPVVRYLSDRRTV</sequence>
<keyword evidence="9" id="KW-1185">Reference proteome</keyword>
<dbReference type="EMBL" id="KV454213">
    <property type="protein sequence ID" value="ODQ57694.1"/>
    <property type="molecule type" value="Genomic_DNA"/>
</dbReference>
<dbReference type="STRING" id="683960.A0A1E3NX28"/>
<dbReference type="RefSeq" id="XP_019036901.1">
    <property type="nucleotide sequence ID" value="XM_019182281.1"/>
</dbReference>
<dbReference type="GO" id="GO:0034314">
    <property type="term" value="P:Arp2/3 complex-mediated actin nucleation"/>
    <property type="evidence" value="ECO:0007669"/>
    <property type="project" value="InterPro"/>
</dbReference>
<dbReference type="PIRSF" id="PIRSF039096">
    <property type="entry name" value="p16-ARC"/>
    <property type="match status" value="1"/>
</dbReference>
<protein>
    <recommendedName>
        <fullName evidence="5 7">Actin-related protein 2/3 complex subunit 5</fullName>
    </recommendedName>
</protein>
<evidence type="ECO:0000256" key="7">
    <source>
        <dbReference type="RuleBase" id="RU004301"/>
    </source>
</evidence>
<evidence type="ECO:0000256" key="4">
    <source>
        <dbReference type="ARBA" id="ARBA00023212"/>
    </source>
</evidence>
<dbReference type="SUPFAM" id="SSF69103">
    <property type="entry name" value="Arp2/3 complex 16 kDa subunit ARPC5"/>
    <property type="match status" value="1"/>
</dbReference>
<dbReference type="InterPro" id="IPR036743">
    <property type="entry name" value="ARPC5_sf"/>
</dbReference>
<dbReference type="GO" id="GO:0003729">
    <property type="term" value="F:mRNA binding"/>
    <property type="evidence" value="ECO:0007669"/>
    <property type="project" value="EnsemblFungi"/>
</dbReference>
<evidence type="ECO:0000313" key="8">
    <source>
        <dbReference type="EMBL" id="ODQ57694.1"/>
    </source>
</evidence>